<dbReference type="InterPro" id="IPR044666">
    <property type="entry name" value="Cyclophilin_A-like"/>
</dbReference>
<protein>
    <recommendedName>
        <fullName evidence="1">peptidylprolyl isomerase</fullName>
        <ecNumber evidence="1">5.2.1.8</ecNumber>
    </recommendedName>
</protein>
<dbReference type="PATRIC" id="fig|1280946.3.peg.3530"/>
<dbReference type="PANTHER" id="PTHR45625:SF4">
    <property type="entry name" value="PEPTIDYLPROLYL ISOMERASE DOMAIN AND WD REPEAT-CONTAINING PROTEIN 1"/>
    <property type="match status" value="1"/>
</dbReference>
<comment type="caution">
    <text evidence="6">The sequence shown here is derived from an EMBL/GenBank/DDBJ whole genome shotgun (WGS) entry which is preliminary data.</text>
</comment>
<dbReference type="SUPFAM" id="SSF50891">
    <property type="entry name" value="Cyclophilin-like"/>
    <property type="match status" value="1"/>
</dbReference>
<keyword evidence="7" id="KW-1185">Reference proteome</keyword>
<dbReference type="Proteomes" id="UP000027037">
    <property type="component" value="Unassembled WGS sequence"/>
</dbReference>
<evidence type="ECO:0000313" key="7">
    <source>
        <dbReference type="Proteomes" id="UP000027037"/>
    </source>
</evidence>
<dbReference type="InterPro" id="IPR029000">
    <property type="entry name" value="Cyclophilin-like_dom_sf"/>
</dbReference>
<dbReference type="EC" id="5.2.1.8" evidence="1"/>
<keyword evidence="2" id="KW-0697">Rotamase</keyword>
<dbReference type="EMBL" id="AWFF01000109">
    <property type="protein sequence ID" value="KCZ50476.1"/>
    <property type="molecule type" value="Genomic_DNA"/>
</dbReference>
<proteinExistence type="predicted"/>
<sequence>MRTALIVTAASLLTLSACQTPVAAPAPPTASTPQASWRPVTPENLVILKTRTGEVIIELAEDAAPEHVQQFREAIRANLYNGEYFYRVIDGHVAQAGLEFEDRLKDWPLLPLEAEREVNARGFDAFGNADLFADPVGHREGFATGREGDQEWLLNCPGTLGMARDDDPGTGSTEFFIPLAPRRYLDRNYTVFGRVISGMEHINRLKRVDPVSEEDAPSFVDPATAPQKMADRAQRLSGNEIISIGLAADMPEALRPQWEVMATPSPDWEALKDEKRNYGIYDAFVVKPPKLVDICTLPVPARPIAQGN</sequence>
<dbReference type="AlphaFoldDB" id="A0A062TRL2"/>
<dbReference type="eggNOG" id="COG0652">
    <property type="taxonomic scope" value="Bacteria"/>
</dbReference>
<organism evidence="6 7">
    <name type="scientific">Hyphomonas beringensis</name>
    <dbReference type="NCBI Taxonomy" id="1280946"/>
    <lineage>
        <taxon>Bacteria</taxon>
        <taxon>Pseudomonadati</taxon>
        <taxon>Pseudomonadota</taxon>
        <taxon>Alphaproteobacteria</taxon>
        <taxon>Hyphomonadales</taxon>
        <taxon>Hyphomonadaceae</taxon>
        <taxon>Hyphomonas</taxon>
    </lineage>
</organism>
<dbReference type="CDD" id="cd00317">
    <property type="entry name" value="cyclophilin"/>
    <property type="match status" value="1"/>
</dbReference>
<name>A0A062TRL2_9PROT</name>
<evidence type="ECO:0000256" key="4">
    <source>
        <dbReference type="SAM" id="SignalP"/>
    </source>
</evidence>
<gene>
    <name evidence="6" type="ORF">HY29_07155</name>
</gene>
<evidence type="ECO:0000256" key="1">
    <source>
        <dbReference type="ARBA" id="ARBA00013194"/>
    </source>
</evidence>
<dbReference type="RefSeq" id="WP_034799768.1">
    <property type="nucleotide sequence ID" value="NZ_AWFF01000109.1"/>
</dbReference>
<evidence type="ECO:0000256" key="3">
    <source>
        <dbReference type="ARBA" id="ARBA00023235"/>
    </source>
</evidence>
<feature type="domain" description="PPIase cyclophilin-type" evidence="5">
    <location>
        <begin position="44"/>
        <end position="217"/>
    </location>
</feature>
<dbReference type="InterPro" id="IPR002130">
    <property type="entry name" value="Cyclophilin-type_PPIase_dom"/>
</dbReference>
<dbReference type="Pfam" id="PF00160">
    <property type="entry name" value="Pro_isomerase"/>
    <property type="match status" value="1"/>
</dbReference>
<dbReference type="PROSITE" id="PS50072">
    <property type="entry name" value="CSA_PPIASE_2"/>
    <property type="match status" value="1"/>
</dbReference>
<feature type="signal peptide" evidence="4">
    <location>
        <begin position="1"/>
        <end position="23"/>
    </location>
</feature>
<keyword evidence="4" id="KW-0732">Signal</keyword>
<evidence type="ECO:0000313" key="6">
    <source>
        <dbReference type="EMBL" id="KCZ50476.1"/>
    </source>
</evidence>
<accession>A0A062TRL2</accession>
<dbReference type="GO" id="GO:0003755">
    <property type="term" value="F:peptidyl-prolyl cis-trans isomerase activity"/>
    <property type="evidence" value="ECO:0007669"/>
    <property type="project" value="UniProtKB-KW"/>
</dbReference>
<dbReference type="Gene3D" id="2.40.100.10">
    <property type="entry name" value="Cyclophilin-like"/>
    <property type="match status" value="1"/>
</dbReference>
<evidence type="ECO:0000259" key="5">
    <source>
        <dbReference type="PROSITE" id="PS50072"/>
    </source>
</evidence>
<dbReference type="PANTHER" id="PTHR45625">
    <property type="entry name" value="PEPTIDYL-PROLYL CIS-TRANS ISOMERASE-RELATED"/>
    <property type="match status" value="1"/>
</dbReference>
<reference evidence="6 7" key="1">
    <citation type="journal article" date="2014" name="Antonie Van Leeuwenhoek">
        <title>Hyphomonas beringensis sp. nov. and Hyphomonas chukchiensis sp. nov., isolated from surface seawater of the Bering Sea and Chukchi Sea.</title>
        <authorList>
            <person name="Li C."/>
            <person name="Lai Q."/>
            <person name="Li G."/>
            <person name="Dong C."/>
            <person name="Wang J."/>
            <person name="Liao Y."/>
            <person name="Shao Z."/>
        </authorList>
    </citation>
    <scope>NUCLEOTIDE SEQUENCE [LARGE SCALE GENOMIC DNA]</scope>
    <source>
        <strain evidence="6 7">25B14_1</strain>
    </source>
</reference>
<dbReference type="STRING" id="1280946.HY29_07155"/>
<keyword evidence="3" id="KW-0413">Isomerase</keyword>
<feature type="chain" id="PRO_5001613753" description="peptidylprolyl isomerase" evidence="4">
    <location>
        <begin position="24"/>
        <end position="308"/>
    </location>
</feature>
<dbReference type="PROSITE" id="PS51257">
    <property type="entry name" value="PROKAR_LIPOPROTEIN"/>
    <property type="match status" value="1"/>
</dbReference>
<dbReference type="OrthoDB" id="9807797at2"/>
<evidence type="ECO:0000256" key="2">
    <source>
        <dbReference type="ARBA" id="ARBA00023110"/>
    </source>
</evidence>